<dbReference type="PROSITE" id="PS50968">
    <property type="entry name" value="BIOTINYL_LIPOYL"/>
    <property type="match status" value="1"/>
</dbReference>
<comment type="caution">
    <text evidence="6">The sequence shown here is derived from an EMBL/GenBank/DDBJ whole genome shotgun (WGS) entry which is preliminary data.</text>
</comment>
<evidence type="ECO:0000313" key="6">
    <source>
        <dbReference type="EMBL" id="MFM9412773.1"/>
    </source>
</evidence>
<dbReference type="PANTHER" id="PTHR43178">
    <property type="entry name" value="DIHYDROLIPOAMIDE ACETYLTRANSFERASE COMPONENT OF PYRUVATE DEHYDROGENASE COMPLEX"/>
    <property type="match status" value="1"/>
</dbReference>
<keyword evidence="7" id="KW-1185">Reference proteome</keyword>
<dbReference type="SUPFAM" id="SSF51230">
    <property type="entry name" value="Single hybrid motif"/>
    <property type="match status" value="1"/>
</dbReference>
<dbReference type="EMBL" id="JBJUVG010000001">
    <property type="protein sequence ID" value="MFM9412773.1"/>
    <property type="molecule type" value="Genomic_DNA"/>
</dbReference>
<comment type="cofactor">
    <cofactor evidence="1">
        <name>(R)-lipoate</name>
        <dbReference type="ChEBI" id="CHEBI:83088"/>
    </cofactor>
</comment>
<name>A0ABW9GX97_9FIRM</name>
<evidence type="ECO:0000259" key="5">
    <source>
        <dbReference type="PROSITE" id="PS50968"/>
    </source>
</evidence>
<dbReference type="Pfam" id="PF00364">
    <property type="entry name" value="Biotin_lipoyl"/>
    <property type="match status" value="1"/>
</dbReference>
<protein>
    <submittedName>
        <fullName evidence="6">Lipoyl domain-containing protein</fullName>
    </submittedName>
</protein>
<dbReference type="CDD" id="cd06849">
    <property type="entry name" value="lipoyl_domain"/>
    <property type="match status" value="1"/>
</dbReference>
<organism evidence="6 7">
    <name type="scientific">Peptococcus simiae</name>
    <dbReference type="NCBI Taxonomy" id="1643805"/>
    <lineage>
        <taxon>Bacteria</taxon>
        <taxon>Bacillati</taxon>
        <taxon>Bacillota</taxon>
        <taxon>Clostridia</taxon>
        <taxon>Eubacteriales</taxon>
        <taxon>Peptococcaceae</taxon>
        <taxon>Peptococcus</taxon>
    </lineage>
</organism>
<proteinExistence type="predicted"/>
<keyword evidence="2" id="KW-0808">Transferase</keyword>
<dbReference type="InterPro" id="IPR011053">
    <property type="entry name" value="Single_hybrid_motif"/>
</dbReference>
<reference evidence="6 7" key="1">
    <citation type="journal article" date="2016" name="Int. J. Syst. Evol. Microbiol.">
        <title>Peptococcus simiae sp. nov., isolated from rhesus macaque faeces and emended description of the genus Peptococcus.</title>
        <authorList>
            <person name="Shkoporov A.N."/>
            <person name="Efimov B.A."/>
            <person name="Kondova I."/>
            <person name="Ouwerling B."/>
            <person name="Chaplin A.V."/>
            <person name="Shcherbakova V.A."/>
            <person name="Langermans J.A.M."/>
        </authorList>
    </citation>
    <scope>NUCLEOTIDE SEQUENCE [LARGE SCALE GENOMIC DNA]</scope>
    <source>
        <strain evidence="6 7">M108</strain>
    </source>
</reference>
<sequence length="79" mass="8663">METVKMPQLSDDMKDALLCDWLVEEGADFAAGEALFEVETDKVVAQIESDRAGTLVLQLVEAGDRVAYGTDLAEVNYHD</sequence>
<evidence type="ECO:0000256" key="4">
    <source>
        <dbReference type="ARBA" id="ARBA00023315"/>
    </source>
</evidence>
<dbReference type="Gene3D" id="2.40.50.100">
    <property type="match status" value="1"/>
</dbReference>
<dbReference type="InterPro" id="IPR050743">
    <property type="entry name" value="2-oxoacid_DH_E2_comp"/>
</dbReference>
<dbReference type="Proteomes" id="UP001631949">
    <property type="component" value="Unassembled WGS sequence"/>
</dbReference>
<evidence type="ECO:0000256" key="2">
    <source>
        <dbReference type="ARBA" id="ARBA00022679"/>
    </source>
</evidence>
<keyword evidence="3" id="KW-0450">Lipoyl</keyword>
<keyword evidence="4" id="KW-0012">Acyltransferase</keyword>
<feature type="domain" description="Lipoyl-binding" evidence="5">
    <location>
        <begin position="1"/>
        <end position="76"/>
    </location>
</feature>
<gene>
    <name evidence="6" type="ORF">ACKQTC_00030</name>
</gene>
<dbReference type="InterPro" id="IPR003016">
    <property type="entry name" value="2-oxoA_DH_lipoyl-BS"/>
</dbReference>
<accession>A0ABW9GX97</accession>
<evidence type="ECO:0000256" key="1">
    <source>
        <dbReference type="ARBA" id="ARBA00001938"/>
    </source>
</evidence>
<dbReference type="RefSeq" id="WP_408976404.1">
    <property type="nucleotide sequence ID" value="NZ_JBJUVG010000001.1"/>
</dbReference>
<evidence type="ECO:0000313" key="7">
    <source>
        <dbReference type="Proteomes" id="UP001631949"/>
    </source>
</evidence>
<dbReference type="InterPro" id="IPR000089">
    <property type="entry name" value="Biotin_lipoyl"/>
</dbReference>
<evidence type="ECO:0000256" key="3">
    <source>
        <dbReference type="ARBA" id="ARBA00022823"/>
    </source>
</evidence>
<dbReference type="PROSITE" id="PS00189">
    <property type="entry name" value="LIPOYL"/>
    <property type="match status" value="1"/>
</dbReference>
<dbReference type="PANTHER" id="PTHR43178:SF5">
    <property type="entry name" value="LIPOAMIDE ACYLTRANSFERASE COMPONENT OF BRANCHED-CHAIN ALPHA-KETO ACID DEHYDROGENASE COMPLEX, MITOCHONDRIAL"/>
    <property type="match status" value="1"/>
</dbReference>